<protein>
    <recommendedName>
        <fullName evidence="6">Phosphoribosyltransferase domain-containing protein</fullName>
    </recommendedName>
</protein>
<dbReference type="InterPro" id="IPR029057">
    <property type="entry name" value="PRTase-like"/>
</dbReference>
<reference evidence="7" key="1">
    <citation type="submission" date="2022-02" db="EMBL/GenBank/DDBJ databases">
        <authorList>
            <person name="Giguere J D."/>
        </authorList>
    </citation>
    <scope>NUCLEOTIDE SEQUENCE</scope>
    <source>
        <strain evidence="7">CCAP 1055/1</strain>
    </source>
</reference>
<feature type="region of interest" description="Disordered" evidence="5">
    <location>
        <begin position="173"/>
        <end position="214"/>
    </location>
</feature>
<evidence type="ECO:0000256" key="3">
    <source>
        <dbReference type="ARBA" id="ARBA00022679"/>
    </source>
</evidence>
<dbReference type="Proteomes" id="UP000836788">
    <property type="component" value="Chromosome 11"/>
</dbReference>
<organism evidence="7">
    <name type="scientific">Phaeodactylum tricornutum</name>
    <name type="common">Diatom</name>
    <dbReference type="NCBI Taxonomy" id="2850"/>
    <lineage>
        <taxon>Eukaryota</taxon>
        <taxon>Sar</taxon>
        <taxon>Stramenopiles</taxon>
        <taxon>Ochrophyta</taxon>
        <taxon>Bacillariophyta</taxon>
        <taxon>Bacillariophyceae</taxon>
        <taxon>Bacillariophycidae</taxon>
        <taxon>Naviculales</taxon>
        <taxon>Phaeodactylaceae</taxon>
        <taxon>Phaeodactylum</taxon>
    </lineage>
</organism>
<dbReference type="InterPro" id="IPR000836">
    <property type="entry name" value="PRTase_dom"/>
</dbReference>
<dbReference type="CDD" id="cd06223">
    <property type="entry name" value="PRTases_typeI"/>
    <property type="match status" value="1"/>
</dbReference>
<dbReference type="PANTHER" id="PTHR43864">
    <property type="entry name" value="HYPOXANTHINE/GUANINE PHOSPHORIBOSYLTRANSFERASE"/>
    <property type="match status" value="1"/>
</dbReference>
<keyword evidence="2" id="KW-0328">Glycosyltransferase</keyword>
<feature type="domain" description="Phosphoribosyltransferase" evidence="6">
    <location>
        <begin position="633"/>
        <end position="748"/>
    </location>
</feature>
<gene>
    <name evidence="7" type="ORF">PTTT1_LOCUS8408</name>
</gene>
<dbReference type="Pfam" id="PF00156">
    <property type="entry name" value="Pribosyltran"/>
    <property type="match status" value="1"/>
</dbReference>
<feature type="compositionally biased region" description="Low complexity" evidence="5">
    <location>
        <begin position="187"/>
        <end position="214"/>
    </location>
</feature>
<proteinExistence type="predicted"/>
<feature type="compositionally biased region" description="Polar residues" evidence="5">
    <location>
        <begin position="173"/>
        <end position="186"/>
    </location>
</feature>
<evidence type="ECO:0000256" key="5">
    <source>
        <dbReference type="SAM" id="MobiDB-lite"/>
    </source>
</evidence>
<dbReference type="InterPro" id="IPR050118">
    <property type="entry name" value="Pur/Pyrimidine_PRTase"/>
</dbReference>
<evidence type="ECO:0000259" key="6">
    <source>
        <dbReference type="Pfam" id="PF00156"/>
    </source>
</evidence>
<dbReference type="GO" id="GO:0046110">
    <property type="term" value="P:xanthine metabolic process"/>
    <property type="evidence" value="ECO:0007669"/>
    <property type="project" value="InterPro"/>
</dbReference>
<dbReference type="GO" id="GO:0006166">
    <property type="term" value="P:purine ribonucleoside salvage"/>
    <property type="evidence" value="ECO:0007669"/>
    <property type="project" value="UniProtKB-KW"/>
</dbReference>
<dbReference type="PANTHER" id="PTHR43864:SF1">
    <property type="entry name" value="XANTHINE PHOSPHORIBOSYLTRANSFERASE"/>
    <property type="match status" value="1"/>
</dbReference>
<evidence type="ECO:0000256" key="4">
    <source>
        <dbReference type="ARBA" id="ARBA00022726"/>
    </source>
</evidence>
<evidence type="ECO:0000256" key="2">
    <source>
        <dbReference type="ARBA" id="ARBA00022676"/>
    </source>
</evidence>
<keyword evidence="1" id="KW-0963">Cytoplasm</keyword>
<dbReference type="EMBL" id="OU594952">
    <property type="protein sequence ID" value="CAG9278914.1"/>
    <property type="molecule type" value="Genomic_DNA"/>
</dbReference>
<dbReference type="NCBIfam" id="TIGR01744">
    <property type="entry name" value="XPRTase"/>
    <property type="match status" value="1"/>
</dbReference>
<evidence type="ECO:0000313" key="7">
    <source>
        <dbReference type="EMBL" id="CAG9278914.1"/>
    </source>
</evidence>
<dbReference type="InterPro" id="IPR010079">
    <property type="entry name" value="Xanthine_PRibTrfase"/>
</dbReference>
<dbReference type="GO" id="GO:0016763">
    <property type="term" value="F:pentosyltransferase activity"/>
    <property type="evidence" value="ECO:0007669"/>
    <property type="project" value="InterPro"/>
</dbReference>
<name>A0A8J9S089_PHATR</name>
<keyword evidence="4" id="KW-0660">Purine salvage</keyword>
<dbReference type="SUPFAM" id="SSF53271">
    <property type="entry name" value="PRTase-like"/>
    <property type="match status" value="1"/>
</dbReference>
<accession>A0A8J9S089</accession>
<dbReference type="Gene3D" id="3.40.50.2020">
    <property type="match status" value="1"/>
</dbReference>
<keyword evidence="3" id="KW-0808">Transferase</keyword>
<feature type="region of interest" description="Disordered" evidence="5">
    <location>
        <begin position="462"/>
        <end position="483"/>
    </location>
</feature>
<sequence length="798" mass="88325">MRYSSRQPRALRKRSPSTEIDIKMQRSNPASLGVSVMIALAITLATESMHDSVTLLAIPWITSGLPGPWGVVSAWVPTVTFPSTSARTRQNQGQDLAFSSVTTTTCWLAKRNKKQAANQDADDLDRWYGSVNADASPDDVFWEEMQRQRLLAQVGDAVNANLPDPVAAIGATNTNTNSLNNPDGLNTNPYPTTTTTSSSSFVPSPLSSSPRSGSNINLAINTPASRSVEATLSEYEAFSLTDNWLDDELAWMMQEDFVLHEGDPNAHVKSLDEQIEEWELSEDGNMTDEDDLTDSDNAWMQSDDPWDHWGVSEEEQQRALRVSNKADEFLFDSDADDREDSAQQEADFWSRVQGTGIKSRRLERARGNAKALAFFSRGPDDTEGYDRLWVSAIDNVCFKNLVGTFRNYGVQFADNFGDWKDASVQDGLLTIEDVASFKARRVHNVTGLPCIASRTSFEIEPVPELNTGSGSGSPRPSSRSTVINTNPRVTSGYRFNDIGMHVDYVCDALRPLSEPTRVTRFKTCLCYYDGEVEVFDYGVCDCDLLFADSMRTFIPMSQAINEMVKTLELTFGLEYQRWLQSRLSQAMSGIGGASMKLRDRVLKEGKVLPNDIIDVSAFMDSKIDVNLMDECAEELASRFVSQKPSKILTVATTGLVIALPMAKYLQVPVVYARKERNVVMADTYKASYSSKTVGQFRELLVSKSHLDEDDRILIIDDFLSSGASQEALLQLVFDAGATAVGVGVLLEKVYDSGRQSLSGFDIPIHSMCRVASVESGVIQMVEEEGFDLMQKSSQQEAL</sequence>
<dbReference type="AlphaFoldDB" id="A0A8J9S089"/>
<evidence type="ECO:0000256" key="1">
    <source>
        <dbReference type="ARBA" id="ARBA00022490"/>
    </source>
</evidence>